<organism evidence="3">
    <name type="scientific">Homalogaster paloniae</name>
    <dbReference type="NCBI Taxonomy" id="123221"/>
    <lineage>
        <taxon>Eukaryota</taxon>
        <taxon>Metazoa</taxon>
        <taxon>Spiralia</taxon>
        <taxon>Lophotrochozoa</taxon>
        <taxon>Platyhelminthes</taxon>
        <taxon>Trematoda</taxon>
        <taxon>Digenea</taxon>
        <taxon>Gastrodiscidae</taxon>
        <taxon>Homalogaster</taxon>
    </lineage>
</organism>
<protein>
    <submittedName>
        <fullName evidence="3">NADH dehydrogenase subunit 4L</fullName>
    </submittedName>
</protein>
<accession>A0A191TEC4</accession>
<evidence type="ECO:0000256" key="1">
    <source>
        <dbReference type="SAM" id="Phobius"/>
    </source>
</evidence>
<dbReference type="AlphaFoldDB" id="A0A191TEC4"/>
<keyword evidence="1" id="KW-0812">Transmembrane</keyword>
<name>A0A191TEC4_9TREM</name>
<reference evidence="2" key="1">
    <citation type="submission" date="2015-07" db="EMBL/GenBank/DDBJ databases">
        <title>Analysis of the complete Homalogaster paloniae mitochondrial genome.</title>
        <authorList>
            <person name="Fang R."/>
            <person name="Yang X."/>
            <person name="Tan L."/>
            <person name="Lei W."/>
            <person name="Qi M."/>
            <person name="Zhang Z."/>
        </authorList>
    </citation>
    <scope>NUCLEOTIDE SEQUENCE</scope>
</reference>
<dbReference type="GeneID" id="28255140"/>
<evidence type="ECO:0000313" key="2">
    <source>
        <dbReference type="EMBL" id="AMA06568.1"/>
    </source>
</evidence>
<evidence type="ECO:0000313" key="3">
    <source>
        <dbReference type="EMBL" id="ANI86959.1"/>
    </source>
</evidence>
<sequence length="87" mass="9495">MSLTLLLMGVFIILVSFVLSLARLMNCLIVVENLNVLLLFSALMSQSSEARVLFIALMVIFAIEVTLGLVALVRLWDLGSLTDILGV</sequence>
<reference evidence="3" key="2">
    <citation type="submission" date="2016-05" db="EMBL/GenBank/DDBJ databases">
        <authorList>
            <person name="Lavstsen T."/>
            <person name="Jespersen J.S."/>
        </authorList>
    </citation>
    <scope>NUCLEOTIDE SEQUENCE</scope>
</reference>
<feature type="transmembrane region" description="Helical" evidence="1">
    <location>
        <begin position="52"/>
        <end position="76"/>
    </location>
</feature>
<dbReference type="RefSeq" id="YP_009262383.1">
    <property type="nucleotide sequence ID" value="NC_030530.1"/>
</dbReference>
<dbReference type="InterPro" id="IPR009356">
    <property type="entry name" value="NAD_DH_su4L"/>
</dbReference>
<keyword evidence="1" id="KW-1133">Transmembrane helix</keyword>
<keyword evidence="3" id="KW-0496">Mitochondrion</keyword>
<gene>
    <name evidence="3" type="primary">nad4L</name>
    <name evidence="2" type="synonym">ND4L</name>
</gene>
<feature type="transmembrane region" description="Helical" evidence="1">
    <location>
        <begin position="6"/>
        <end position="31"/>
    </location>
</feature>
<keyword evidence="1" id="KW-0472">Membrane</keyword>
<dbReference type="Pfam" id="PF06235">
    <property type="entry name" value="NAD4L"/>
    <property type="match status" value="1"/>
</dbReference>
<dbReference type="CTD" id="4539"/>
<proteinExistence type="predicted"/>
<dbReference type="EMBL" id="KX169165">
    <property type="protein sequence ID" value="ANI86959.1"/>
    <property type="molecule type" value="Genomic_DNA"/>
</dbReference>
<dbReference type="EMBL" id="KT266674">
    <property type="protein sequence ID" value="AMA06568.1"/>
    <property type="molecule type" value="Genomic_DNA"/>
</dbReference>
<geneLocation type="mitochondrion" evidence="3"/>